<reference evidence="1 2" key="1">
    <citation type="submission" date="2018-02" db="EMBL/GenBank/DDBJ databases">
        <title>The genomes of Aspergillus section Nigri reveals drivers in fungal speciation.</title>
        <authorList>
            <consortium name="DOE Joint Genome Institute"/>
            <person name="Vesth T.C."/>
            <person name="Nybo J."/>
            <person name="Theobald S."/>
            <person name="Brandl J."/>
            <person name="Frisvad J.C."/>
            <person name="Nielsen K.F."/>
            <person name="Lyhne E.K."/>
            <person name="Kogle M.E."/>
            <person name="Kuo A."/>
            <person name="Riley R."/>
            <person name="Clum A."/>
            <person name="Nolan M."/>
            <person name="Lipzen A."/>
            <person name="Salamov A."/>
            <person name="Henrissat B."/>
            <person name="Wiebenga A."/>
            <person name="De vries R.P."/>
            <person name="Grigoriev I.V."/>
            <person name="Mortensen U.H."/>
            <person name="Andersen M.R."/>
            <person name="Baker S.E."/>
        </authorList>
    </citation>
    <scope>NUCLEOTIDE SEQUENCE [LARGE SCALE GENOMIC DNA]</scope>
    <source>
        <strain evidence="1 2">CBS 121593</strain>
    </source>
</reference>
<keyword evidence="2" id="KW-1185">Reference proteome</keyword>
<organism evidence="1 2">
    <name type="scientific">Aspergillus ibericus CBS 121593</name>
    <dbReference type="NCBI Taxonomy" id="1448316"/>
    <lineage>
        <taxon>Eukaryota</taxon>
        <taxon>Fungi</taxon>
        <taxon>Dikarya</taxon>
        <taxon>Ascomycota</taxon>
        <taxon>Pezizomycotina</taxon>
        <taxon>Eurotiomycetes</taxon>
        <taxon>Eurotiomycetidae</taxon>
        <taxon>Eurotiales</taxon>
        <taxon>Aspergillaceae</taxon>
        <taxon>Aspergillus</taxon>
        <taxon>Aspergillus subgen. Circumdati</taxon>
    </lineage>
</organism>
<dbReference type="VEuPathDB" id="FungiDB:BO80DRAFT_71462"/>
<dbReference type="RefSeq" id="XP_025575491.1">
    <property type="nucleotide sequence ID" value="XM_025724741.1"/>
</dbReference>
<proteinExistence type="predicted"/>
<name>A0A395H4M3_9EURO</name>
<accession>A0A395H4M3</accession>
<protein>
    <submittedName>
        <fullName evidence="1">Uncharacterized protein</fullName>
    </submittedName>
</protein>
<dbReference type="Proteomes" id="UP000249402">
    <property type="component" value="Unassembled WGS sequence"/>
</dbReference>
<sequence length="238" mass="25806">MIRSLESSCLLLFRRLSQTEVIDSIFLPQVPSPKSARLQLVCTRVPQGVGSGPNADAYLCFSLPAGPRSDLSSTGKLEDFYGAGGAKRLAIMDGSILPLHYEITALHACGVQLQTYRLAEVKIRCQWICSAAVHTSVVLGRNTLVQVDTIHPTALVVCPKRSTPQSRPVSLQCPLSAHHYTVLVGRLRRTLHALVHTDLVHLLSSAPPPSLSPFLTAYIRSHAAINNLAFPRVSATSQ</sequence>
<dbReference type="EMBL" id="KZ824437">
    <property type="protein sequence ID" value="RAL01164.1"/>
    <property type="molecule type" value="Genomic_DNA"/>
</dbReference>
<gene>
    <name evidence="1" type="ORF">BO80DRAFT_71462</name>
</gene>
<dbReference type="GeneID" id="37229606"/>
<dbReference type="AlphaFoldDB" id="A0A395H4M3"/>
<evidence type="ECO:0000313" key="1">
    <source>
        <dbReference type="EMBL" id="RAL01164.1"/>
    </source>
</evidence>
<evidence type="ECO:0000313" key="2">
    <source>
        <dbReference type="Proteomes" id="UP000249402"/>
    </source>
</evidence>